<reference evidence="1" key="1">
    <citation type="submission" date="2023-04" db="EMBL/GenBank/DDBJ databases">
        <title>Complete genome sequence of Temperatibacter marinus.</title>
        <authorList>
            <person name="Rong J.-C."/>
            <person name="Yi M.-L."/>
            <person name="Zhao Q."/>
        </authorList>
    </citation>
    <scope>NUCLEOTIDE SEQUENCE</scope>
    <source>
        <strain evidence="1">NBRC 110045</strain>
    </source>
</reference>
<dbReference type="EMBL" id="CP123872">
    <property type="protein sequence ID" value="WND02122.1"/>
    <property type="molecule type" value="Genomic_DNA"/>
</dbReference>
<dbReference type="Gene3D" id="3.40.50.150">
    <property type="entry name" value="Vaccinia Virus protein VP39"/>
    <property type="match status" value="1"/>
</dbReference>
<accession>A0AA52H943</accession>
<keyword evidence="2" id="KW-1185">Reference proteome</keyword>
<proteinExistence type="predicted"/>
<name>A0AA52H943_9PROT</name>
<dbReference type="InterPro" id="IPR029063">
    <property type="entry name" value="SAM-dependent_MTases_sf"/>
</dbReference>
<dbReference type="Proteomes" id="UP001268683">
    <property type="component" value="Chromosome"/>
</dbReference>
<dbReference type="SUPFAM" id="SSF53335">
    <property type="entry name" value="S-adenosyl-L-methionine-dependent methyltransferases"/>
    <property type="match status" value="1"/>
</dbReference>
<dbReference type="AlphaFoldDB" id="A0AA52H943"/>
<protein>
    <submittedName>
        <fullName evidence="1">Uncharacterized protein</fullName>
    </submittedName>
</protein>
<sequence length="230" mass="26638">MDESLAFSLSLDLMFNGQDLDYCERPIVLDQIDTITTGMQLPENAKIGVIGPGGGRLVKGLLERGYEVEAFEGRAECFDHMYNTLGTHPRLKLDSDKHLTDPIRIERLSFDALICLDDLRSFREQQEWTSRIQMMVKSKGYFLYSQVSNKLPKQKNNLPDHFDLIENVNVTKQTSEQIRKAYFNLNEWQPADDAISLAKKTLDIVEQSHKLRRSIRDGVTIRYLVWRKKQ</sequence>
<organism evidence="1 2">
    <name type="scientific">Temperatibacter marinus</name>
    <dbReference type="NCBI Taxonomy" id="1456591"/>
    <lineage>
        <taxon>Bacteria</taxon>
        <taxon>Pseudomonadati</taxon>
        <taxon>Pseudomonadota</taxon>
        <taxon>Alphaproteobacteria</taxon>
        <taxon>Kordiimonadales</taxon>
        <taxon>Temperatibacteraceae</taxon>
        <taxon>Temperatibacter</taxon>
    </lineage>
</organism>
<dbReference type="RefSeq" id="WP_310797957.1">
    <property type="nucleotide sequence ID" value="NZ_CP123872.1"/>
</dbReference>
<gene>
    <name evidence="1" type="ORF">QGN29_11235</name>
</gene>
<dbReference type="KEGG" id="tmk:QGN29_11235"/>
<evidence type="ECO:0000313" key="2">
    <source>
        <dbReference type="Proteomes" id="UP001268683"/>
    </source>
</evidence>
<evidence type="ECO:0000313" key="1">
    <source>
        <dbReference type="EMBL" id="WND02122.1"/>
    </source>
</evidence>